<dbReference type="InterPro" id="IPR003594">
    <property type="entry name" value="HATPase_dom"/>
</dbReference>
<dbReference type="STRING" id="469371.Tbis_3337"/>
<dbReference type="KEGG" id="tbi:Tbis_3337"/>
<dbReference type="HOGENOM" id="CLU_090336_2_0_11"/>
<dbReference type="PANTHER" id="PTHR35526:SF3">
    <property type="entry name" value="ANTI-SIGMA-F FACTOR RSBW"/>
    <property type="match status" value="1"/>
</dbReference>
<keyword evidence="1 3" id="KW-0723">Serine/threonine-protein kinase</keyword>
<dbReference type="GO" id="GO:0004674">
    <property type="term" value="F:protein serine/threonine kinase activity"/>
    <property type="evidence" value="ECO:0007669"/>
    <property type="project" value="UniProtKB-KW"/>
</dbReference>
<evidence type="ECO:0000313" key="3">
    <source>
        <dbReference type="EMBL" id="ADG90027.1"/>
    </source>
</evidence>
<organism evidence="3 4">
    <name type="scientific">Thermobispora bispora (strain ATCC 19993 / DSM 43833 / CBS 139.67 / JCM 10125 / KCTC 9307 / NBRC 14880 / R51)</name>
    <dbReference type="NCBI Taxonomy" id="469371"/>
    <lineage>
        <taxon>Bacteria</taxon>
        <taxon>Bacillati</taxon>
        <taxon>Actinomycetota</taxon>
        <taxon>Actinomycetes</taxon>
        <taxon>Streptosporangiales</taxon>
        <taxon>Streptosporangiaceae</taxon>
        <taxon>Thermobispora</taxon>
    </lineage>
</organism>
<dbReference type="EMBL" id="CP001874">
    <property type="protein sequence ID" value="ADG90027.1"/>
    <property type="molecule type" value="Genomic_DNA"/>
</dbReference>
<dbReference type="AlphaFoldDB" id="D6Y9J6"/>
<evidence type="ECO:0000256" key="1">
    <source>
        <dbReference type="ARBA" id="ARBA00022527"/>
    </source>
</evidence>
<dbReference type="InterPro" id="IPR050267">
    <property type="entry name" value="Anti-sigma-factor_SerPK"/>
</dbReference>
<evidence type="ECO:0000259" key="2">
    <source>
        <dbReference type="Pfam" id="PF13581"/>
    </source>
</evidence>
<dbReference type="InterPro" id="IPR036890">
    <property type="entry name" value="HATPase_C_sf"/>
</dbReference>
<dbReference type="OrthoDB" id="3185978at2"/>
<keyword evidence="3" id="KW-0418">Kinase</keyword>
<reference evidence="3 4" key="1">
    <citation type="submission" date="2010-01" db="EMBL/GenBank/DDBJ databases">
        <title>The complete genome of Thermobispora bispora DSM 43833.</title>
        <authorList>
            <consortium name="US DOE Joint Genome Institute (JGI-PGF)"/>
            <person name="Lucas S."/>
            <person name="Copeland A."/>
            <person name="Lapidus A."/>
            <person name="Glavina del Rio T."/>
            <person name="Dalin E."/>
            <person name="Tice H."/>
            <person name="Bruce D."/>
            <person name="Goodwin L."/>
            <person name="Pitluck S."/>
            <person name="Kyrpides N."/>
            <person name="Mavromatis K."/>
            <person name="Ivanova N."/>
            <person name="Mikhailova N."/>
            <person name="Chertkov O."/>
            <person name="Brettin T."/>
            <person name="Detter J.C."/>
            <person name="Han C."/>
            <person name="Larimer F."/>
            <person name="Land M."/>
            <person name="Hauser L."/>
            <person name="Markowitz V."/>
            <person name="Cheng J.-F."/>
            <person name="Hugenholtz P."/>
            <person name="Woyke T."/>
            <person name="Wu D."/>
            <person name="Jando M."/>
            <person name="Schneider S."/>
            <person name="Klenk H.-P."/>
            <person name="Eisen J.A."/>
        </authorList>
    </citation>
    <scope>NUCLEOTIDE SEQUENCE [LARGE SCALE GENOMIC DNA]</scope>
    <source>
        <strain evidence="4">ATCC 19993 / DSM 43833 / CBS 139.67 / JCM 10125 / KCTC 9307 / NBRC 14880 / R51</strain>
    </source>
</reference>
<feature type="domain" description="Histidine kinase/HSP90-like ATPase" evidence="2">
    <location>
        <begin position="12"/>
        <end position="129"/>
    </location>
</feature>
<keyword evidence="3" id="KW-0808">Transferase</keyword>
<dbReference type="Gene3D" id="3.30.565.10">
    <property type="entry name" value="Histidine kinase-like ATPase, C-terminal domain"/>
    <property type="match status" value="1"/>
</dbReference>
<dbReference type="Proteomes" id="UP000006640">
    <property type="component" value="Chromosome"/>
</dbReference>
<keyword evidence="4" id="KW-1185">Reference proteome</keyword>
<accession>D6Y9J6</accession>
<name>D6Y9J6_THEBD</name>
<sequence length="158" mass="17504">MNIEFSLVMPRDPMGIPMVRRMVRSLLRALGVAEECASDILIATSEACTNAVRHGDPATRYEVTARIHDERCELHVAVEDRGPGLPALPRRQPPADVENGRGMLIMRTVMDDVSYEVAPGRSTAVRLSKRLAWEKDALAPHLARLCCRCRDGERCAAV</sequence>
<dbReference type="RefSeq" id="WP_013133560.1">
    <property type="nucleotide sequence ID" value="NC_014165.1"/>
</dbReference>
<dbReference type="Pfam" id="PF13581">
    <property type="entry name" value="HATPase_c_2"/>
    <property type="match status" value="1"/>
</dbReference>
<dbReference type="SUPFAM" id="SSF55874">
    <property type="entry name" value="ATPase domain of HSP90 chaperone/DNA topoisomerase II/histidine kinase"/>
    <property type="match status" value="1"/>
</dbReference>
<dbReference type="PANTHER" id="PTHR35526">
    <property type="entry name" value="ANTI-SIGMA-F FACTOR RSBW-RELATED"/>
    <property type="match status" value="1"/>
</dbReference>
<evidence type="ECO:0000313" key="4">
    <source>
        <dbReference type="Proteomes" id="UP000006640"/>
    </source>
</evidence>
<dbReference type="eggNOG" id="COG2172">
    <property type="taxonomic scope" value="Bacteria"/>
</dbReference>
<protein>
    <submittedName>
        <fullName evidence="3">Putative anti-sigma regulatory factor, serine/threonine protein kinase</fullName>
    </submittedName>
</protein>
<gene>
    <name evidence="3" type="ordered locus">Tbis_3337</name>
</gene>
<dbReference type="CDD" id="cd16936">
    <property type="entry name" value="HATPase_RsbW-like"/>
    <property type="match status" value="1"/>
</dbReference>
<proteinExistence type="predicted"/>